<reference evidence="1 2" key="1">
    <citation type="submission" date="2018-03" db="EMBL/GenBank/DDBJ databases">
        <title>Characteristics and genome of n-alkane degrading marine bacteria Gordonia iterans isolated from crude oil contaminated in Tae-an, South Korea.</title>
        <authorList>
            <person name="Lee S.-S."/>
            <person name="Kim H."/>
        </authorList>
    </citation>
    <scope>NUCLEOTIDE SEQUENCE [LARGE SCALE GENOMIC DNA]</scope>
    <source>
        <strain evidence="1 2">Co17</strain>
    </source>
</reference>
<name>A0A2S0KBH1_9ACTN</name>
<evidence type="ECO:0000313" key="1">
    <source>
        <dbReference type="EMBL" id="AVL99027.1"/>
    </source>
</evidence>
<dbReference type="EMBL" id="CP027433">
    <property type="protein sequence ID" value="AVL99027.1"/>
    <property type="molecule type" value="Genomic_DNA"/>
</dbReference>
<accession>A0A2S0KBH1</accession>
<evidence type="ECO:0000313" key="2">
    <source>
        <dbReference type="Proteomes" id="UP000239814"/>
    </source>
</evidence>
<organism evidence="1 2">
    <name type="scientific">Gordonia iterans</name>
    <dbReference type="NCBI Taxonomy" id="1004901"/>
    <lineage>
        <taxon>Bacteria</taxon>
        <taxon>Bacillati</taxon>
        <taxon>Actinomycetota</taxon>
        <taxon>Actinomycetes</taxon>
        <taxon>Mycobacteriales</taxon>
        <taxon>Gordoniaceae</taxon>
        <taxon>Gordonia</taxon>
    </lineage>
</organism>
<dbReference type="OrthoDB" id="4376283at2"/>
<dbReference type="KEGG" id="git:C6V83_00730"/>
<protein>
    <submittedName>
        <fullName evidence="1">Uncharacterized protein</fullName>
    </submittedName>
</protein>
<dbReference type="RefSeq" id="WP_105940776.1">
    <property type="nucleotide sequence ID" value="NZ_CP027433.1"/>
</dbReference>
<proteinExistence type="predicted"/>
<dbReference type="AlphaFoldDB" id="A0A2S0KBH1"/>
<keyword evidence="2" id="KW-1185">Reference proteome</keyword>
<gene>
    <name evidence="1" type="ORF">C6V83_00730</name>
</gene>
<sequence length="161" mass="16544">MAADEPTTDDAAGSSEDGITEALLSSPLGIPFAVFTKSQEQAIKVATDTLTKVKSMKSAGVTASSDMLMQQVADLSGTIVGMAGSATGLAGAVSQPMQDFIVQQRKMSETIAKFAEAQAELAAIVAEFAQRQAATVAAIERVTNPIFDLVGGKDSEADQSA</sequence>
<dbReference type="Proteomes" id="UP000239814">
    <property type="component" value="Chromosome"/>
</dbReference>